<keyword evidence="9 11" id="KW-0067">ATP-binding</keyword>
<evidence type="ECO:0000256" key="16">
    <source>
        <dbReference type="SAM" id="MobiDB-lite"/>
    </source>
</evidence>
<evidence type="ECO:0000256" key="7">
    <source>
        <dbReference type="ARBA" id="ARBA00022786"/>
    </source>
</evidence>
<comment type="subcellular location">
    <subcellularLocation>
        <location evidence="1">Nucleus</location>
    </subcellularLocation>
</comment>
<evidence type="ECO:0000256" key="14">
    <source>
        <dbReference type="PIRSR" id="PIRSR039133-3"/>
    </source>
</evidence>
<dbReference type="GO" id="GO:0046872">
    <property type="term" value="F:metal ion binding"/>
    <property type="evidence" value="ECO:0007669"/>
    <property type="project" value="UniProtKB-KW"/>
</dbReference>
<dbReference type="AlphaFoldDB" id="A0A0D2B5S3"/>
<feature type="binding site" evidence="14">
    <location>
        <position position="439"/>
    </location>
    <ligand>
        <name>Zn(2+)</name>
        <dbReference type="ChEBI" id="CHEBI:29105"/>
    </ligand>
</feature>
<dbReference type="InterPro" id="IPR033127">
    <property type="entry name" value="UBQ-activ_enz_E1_Cys_AS"/>
</dbReference>
<reference evidence="20 21" key="1">
    <citation type="submission" date="2015-01" db="EMBL/GenBank/DDBJ databases">
        <title>The Genome Sequence of Ochroconis gallopava CBS43764.</title>
        <authorList>
            <consortium name="The Broad Institute Genomics Platform"/>
            <person name="Cuomo C."/>
            <person name="de Hoog S."/>
            <person name="Gorbushina A."/>
            <person name="Stielow B."/>
            <person name="Teixiera M."/>
            <person name="Abouelleil A."/>
            <person name="Chapman S.B."/>
            <person name="Priest M."/>
            <person name="Young S.K."/>
            <person name="Wortman J."/>
            <person name="Nusbaum C."/>
            <person name="Birren B."/>
        </authorList>
    </citation>
    <scope>NUCLEOTIDE SEQUENCE [LARGE SCALE GENOMIC DNA]</scope>
    <source>
        <strain evidence="20 21">CBS 43764</strain>
    </source>
</reference>
<feature type="region of interest" description="Disordered" evidence="16">
    <location>
        <begin position="543"/>
        <end position="621"/>
    </location>
</feature>
<dbReference type="GO" id="GO:0005737">
    <property type="term" value="C:cytoplasm"/>
    <property type="evidence" value="ECO:0007669"/>
    <property type="project" value="TreeGrafter"/>
</dbReference>
<evidence type="ECO:0000256" key="13">
    <source>
        <dbReference type="PIRSR" id="PIRSR039133-2"/>
    </source>
</evidence>
<dbReference type="GeneID" id="27310971"/>
<dbReference type="InterPro" id="IPR030661">
    <property type="entry name" value="Uba2"/>
</dbReference>
<dbReference type="InParanoid" id="A0A0D2B5S3"/>
<dbReference type="FunCoup" id="A0A0D2B5S3">
    <property type="interactions" value="1716"/>
</dbReference>
<keyword evidence="4" id="KW-0808">Transferase</keyword>
<gene>
    <name evidence="20" type="ORF">PV09_02998</name>
</gene>
<feature type="domain" description="Ubiquitin/SUMO-activating enzyme ubiquitin-like" evidence="19">
    <location>
        <begin position="446"/>
        <end position="535"/>
    </location>
</feature>
<dbReference type="InterPro" id="IPR000594">
    <property type="entry name" value="ThiF_NAD_FAD-bd"/>
</dbReference>
<sequence length="621" mass="69247">MGREKYVKQSLGALSGRVKQARVLMVGAGGIGCELLKNLVLTGFGEVHVVDLDTIDLSNLNRQFLFRHEHIKKSKALVAKESAGRFNPAVTIEAYHANIKDAQFNIDWYKQFDVVFNALDNADARRHVNRMCIAADVPLVDGGTTGFLGNVRFIKKGVTECYDCIPKEPPKSFPICTIRSTPSQPIHCIVWAKSYLFVEIFGISEDTSAELDETQDADNKDEIADLKKEQAELKHIRNSMGSEQFPRLVFDKVFKHDVERLRSVEGFWDKRRRPDPLDFDTLVSDSSKINGAECAKRDQSTWSLAENFAVFLDSLHRLSARMAALKAKGVGEEDMVLAFDKDDEDTLDFVAASSNLRSHIFGIETHPKFDIKQMAGNIIPAIATTNAIFAGLMVLHAFKIMRGPDHYKNAPMVFSQRSTDRVLTAEKDLARPNPECVVCGVARTTVIVDPERATMRHIVEDILKAEFGYAKEFTITSGGEQLYEAMPPVSDDEDDENDQEVVLQKKLTQLELLDGSAIIIHDEREESPNVDLEVRLSFKQLPADDKPVQTTEVPQIPKKPSRSVMPGETATNGINSALGKRKRSSDEGEGEGPNRKKGKMPTDKDSVILIDDDDSKPIELD</sequence>
<evidence type="ECO:0000256" key="8">
    <source>
        <dbReference type="ARBA" id="ARBA00022833"/>
    </source>
</evidence>
<keyword evidence="10" id="KW-0539">Nucleus</keyword>
<evidence type="ECO:0000256" key="5">
    <source>
        <dbReference type="ARBA" id="ARBA00022723"/>
    </source>
</evidence>
<dbReference type="UniPathway" id="UPA00886"/>
<dbReference type="STRING" id="253628.A0A0D2B5S3"/>
<dbReference type="InterPro" id="IPR042449">
    <property type="entry name" value="Ub-E1_IAD_1"/>
</dbReference>
<feature type="binding site" evidence="14">
    <location>
        <position position="164"/>
    </location>
    <ligand>
        <name>Zn(2+)</name>
        <dbReference type="ChEBI" id="CHEBI:29105"/>
    </ligand>
</feature>
<accession>A0A0D2B5S3</accession>
<dbReference type="FunFam" id="3.40.50.720:FF:000618">
    <property type="entry name" value="SUMO-activating enzyme subunit 2"/>
    <property type="match status" value="1"/>
</dbReference>
<proteinExistence type="inferred from homology"/>
<feature type="binding site" evidence="14">
    <location>
        <position position="436"/>
    </location>
    <ligand>
        <name>Zn(2+)</name>
        <dbReference type="ChEBI" id="CHEBI:29105"/>
    </ligand>
</feature>
<evidence type="ECO:0000256" key="4">
    <source>
        <dbReference type="ARBA" id="ARBA00022679"/>
    </source>
</evidence>
<dbReference type="OrthoDB" id="10255449at2759"/>
<dbReference type="EMBL" id="KN847535">
    <property type="protein sequence ID" value="KIW06569.1"/>
    <property type="molecule type" value="Genomic_DNA"/>
</dbReference>
<evidence type="ECO:0000256" key="3">
    <source>
        <dbReference type="ARBA" id="ARBA00005673"/>
    </source>
</evidence>
<dbReference type="SUPFAM" id="SSF69572">
    <property type="entry name" value="Activating enzymes of the ubiquitin-like proteins"/>
    <property type="match status" value="1"/>
</dbReference>
<dbReference type="InterPro" id="IPR035985">
    <property type="entry name" value="Ubiquitin-activating_enz"/>
</dbReference>
<dbReference type="RefSeq" id="XP_016216438.1">
    <property type="nucleotide sequence ID" value="XM_016356132.1"/>
</dbReference>
<dbReference type="PANTHER" id="PTHR10953">
    <property type="entry name" value="UBIQUITIN-ACTIVATING ENZYME E1"/>
    <property type="match status" value="1"/>
</dbReference>
<evidence type="ECO:0000259" key="17">
    <source>
        <dbReference type="Pfam" id="PF00899"/>
    </source>
</evidence>
<dbReference type="GO" id="GO:0019948">
    <property type="term" value="F:SUMO activating enzyme activity"/>
    <property type="evidence" value="ECO:0007669"/>
    <property type="project" value="UniProtKB-UniRule"/>
</dbReference>
<dbReference type="PROSITE" id="PS00865">
    <property type="entry name" value="UBIQUITIN_ACTIVAT_2"/>
    <property type="match status" value="1"/>
</dbReference>
<dbReference type="GO" id="GO:0005524">
    <property type="term" value="F:ATP binding"/>
    <property type="evidence" value="ECO:0007669"/>
    <property type="project" value="UniProtKB-UniRule"/>
</dbReference>
<dbReference type="PIRSF" id="PIRSF039133">
    <property type="entry name" value="SUMO_E1B"/>
    <property type="match status" value="1"/>
</dbReference>
<evidence type="ECO:0000256" key="6">
    <source>
        <dbReference type="ARBA" id="ARBA00022741"/>
    </source>
</evidence>
<dbReference type="InterPro" id="IPR028077">
    <property type="entry name" value="UAE_UbL_dom"/>
</dbReference>
<protein>
    <recommendedName>
        <fullName evidence="11">Ubiquitin-activating enzyme E1-like</fullName>
    </recommendedName>
</protein>
<dbReference type="Gene3D" id="1.10.10.520">
    <property type="entry name" value="Ubiquitin activating enzymes (Uba3). Chain: B, domain 2"/>
    <property type="match status" value="1"/>
</dbReference>
<comment type="subunit">
    <text evidence="11">Heterodimer.</text>
</comment>
<comment type="pathway">
    <text evidence="2 11">Protein modification; protein sumoylation.</text>
</comment>
<evidence type="ECO:0000259" key="18">
    <source>
        <dbReference type="Pfam" id="PF10585"/>
    </source>
</evidence>
<dbReference type="VEuPathDB" id="FungiDB:PV09_02998"/>
<evidence type="ECO:0000256" key="15">
    <source>
        <dbReference type="PROSITE-ProRule" id="PRU10132"/>
    </source>
</evidence>
<feature type="domain" description="THIF-type NAD/FAD binding fold" evidence="17">
    <location>
        <begin position="17"/>
        <end position="436"/>
    </location>
</feature>
<keyword evidence="5 11" id="KW-0479">Metal-binding</keyword>
<dbReference type="FunFam" id="3.50.50.80:FF:000002">
    <property type="entry name" value="SUMO-activating enzyme subunit 2"/>
    <property type="match status" value="1"/>
</dbReference>
<keyword evidence="21" id="KW-1185">Reference proteome</keyword>
<keyword evidence="7 11" id="KW-0833">Ubl conjugation pathway</keyword>
<feature type="binding site" evidence="14">
    <location>
        <position position="161"/>
    </location>
    <ligand>
        <name>Zn(2+)</name>
        <dbReference type="ChEBI" id="CHEBI:29105"/>
    </ligand>
</feature>
<dbReference type="PROSITE" id="PS51257">
    <property type="entry name" value="PROKAR_LIPOPROTEIN"/>
    <property type="match status" value="1"/>
</dbReference>
<evidence type="ECO:0000256" key="1">
    <source>
        <dbReference type="ARBA" id="ARBA00004123"/>
    </source>
</evidence>
<name>A0A0D2B5S3_9PEZI</name>
<feature type="binding site" evidence="13">
    <location>
        <begin position="27"/>
        <end position="32"/>
    </location>
    <ligand>
        <name>ATP</name>
        <dbReference type="ChEBI" id="CHEBI:30616"/>
    </ligand>
</feature>
<dbReference type="Pfam" id="PF14732">
    <property type="entry name" value="UAE_UbL"/>
    <property type="match status" value="1"/>
</dbReference>
<evidence type="ECO:0000256" key="12">
    <source>
        <dbReference type="PIRSR" id="PIRSR039133-1"/>
    </source>
</evidence>
<dbReference type="InterPro" id="IPR019572">
    <property type="entry name" value="UBA_E1_SCCH"/>
</dbReference>
<feature type="domain" description="Ubiquitin-activating enzyme SCCH" evidence="18">
    <location>
        <begin position="326"/>
        <end position="372"/>
    </location>
</feature>
<evidence type="ECO:0000313" key="20">
    <source>
        <dbReference type="EMBL" id="KIW06569.1"/>
    </source>
</evidence>
<comment type="similarity">
    <text evidence="3 11">Belongs to the ubiquitin-activating E1 family.</text>
</comment>
<organism evidence="20 21">
    <name type="scientific">Verruconis gallopava</name>
    <dbReference type="NCBI Taxonomy" id="253628"/>
    <lineage>
        <taxon>Eukaryota</taxon>
        <taxon>Fungi</taxon>
        <taxon>Dikarya</taxon>
        <taxon>Ascomycota</taxon>
        <taxon>Pezizomycotina</taxon>
        <taxon>Dothideomycetes</taxon>
        <taxon>Pleosporomycetidae</taxon>
        <taxon>Venturiales</taxon>
        <taxon>Sympoventuriaceae</taxon>
        <taxon>Verruconis</taxon>
    </lineage>
</organism>
<feature type="binding site" evidence="13">
    <location>
        <position position="75"/>
    </location>
    <ligand>
        <name>ATP</name>
        <dbReference type="ChEBI" id="CHEBI:30616"/>
    </ligand>
</feature>
<dbReference type="InterPro" id="IPR045886">
    <property type="entry name" value="ThiF/MoeB/HesA"/>
</dbReference>
<dbReference type="GO" id="GO:0016740">
    <property type="term" value="F:transferase activity"/>
    <property type="evidence" value="ECO:0007669"/>
    <property type="project" value="UniProtKB-KW"/>
</dbReference>
<evidence type="ECO:0000256" key="11">
    <source>
        <dbReference type="PIRNR" id="PIRNR039133"/>
    </source>
</evidence>
<evidence type="ECO:0000313" key="21">
    <source>
        <dbReference type="Proteomes" id="UP000053259"/>
    </source>
</evidence>
<feature type="binding site" evidence="13">
    <location>
        <position position="51"/>
    </location>
    <ligand>
        <name>ATP</name>
        <dbReference type="ChEBI" id="CHEBI:30616"/>
    </ligand>
</feature>
<evidence type="ECO:0000256" key="10">
    <source>
        <dbReference type="ARBA" id="ARBA00023242"/>
    </source>
</evidence>
<dbReference type="GO" id="GO:0016925">
    <property type="term" value="P:protein sumoylation"/>
    <property type="evidence" value="ECO:0007669"/>
    <property type="project" value="UniProtKB-UniRule"/>
</dbReference>
<dbReference type="Pfam" id="PF10585">
    <property type="entry name" value="UBA_E1_SCCH"/>
    <property type="match status" value="1"/>
</dbReference>
<dbReference type="Pfam" id="PF00899">
    <property type="entry name" value="ThiF"/>
    <property type="match status" value="1"/>
</dbReference>
<evidence type="ECO:0000256" key="2">
    <source>
        <dbReference type="ARBA" id="ARBA00004718"/>
    </source>
</evidence>
<feature type="binding site" evidence="13">
    <location>
        <begin position="59"/>
        <end position="62"/>
    </location>
    <ligand>
        <name>ATP</name>
        <dbReference type="ChEBI" id="CHEBI:30616"/>
    </ligand>
</feature>
<keyword evidence="8 11" id="KW-0862">Zinc</keyword>
<evidence type="ECO:0000259" key="19">
    <source>
        <dbReference type="Pfam" id="PF14732"/>
    </source>
</evidence>
<dbReference type="Gene3D" id="3.50.50.80">
    <property type="entry name" value="Ubiquitin-activating enzyme E1, inactive adenylation domain, subdomain 1"/>
    <property type="match status" value="1"/>
</dbReference>
<dbReference type="Proteomes" id="UP000053259">
    <property type="component" value="Unassembled WGS sequence"/>
</dbReference>
<dbReference type="GO" id="GO:0031510">
    <property type="term" value="C:SUMO activating enzyme complex"/>
    <property type="evidence" value="ECO:0007669"/>
    <property type="project" value="UniProtKB-UniRule"/>
</dbReference>
<feature type="binding site" evidence="13">
    <location>
        <begin position="120"/>
        <end position="125"/>
    </location>
    <ligand>
        <name>ATP</name>
        <dbReference type="ChEBI" id="CHEBI:30616"/>
    </ligand>
</feature>
<dbReference type="InterPro" id="IPR023318">
    <property type="entry name" value="Ub_act_enz_dom_a_sf"/>
</dbReference>
<evidence type="ECO:0000256" key="9">
    <source>
        <dbReference type="ARBA" id="ARBA00022840"/>
    </source>
</evidence>
<feature type="active site" description="Glycyl thioester intermediate" evidence="12 15">
    <location>
        <position position="176"/>
    </location>
</feature>
<dbReference type="PANTHER" id="PTHR10953:SF5">
    <property type="entry name" value="SUMO-ACTIVATING ENZYME SUBUNIT 2"/>
    <property type="match status" value="1"/>
</dbReference>
<keyword evidence="6 11" id="KW-0547">Nucleotide-binding</keyword>